<name>A0A6L5GB29_9ACTN</name>
<feature type="transmembrane region" description="Helical" evidence="5">
    <location>
        <begin position="28"/>
        <end position="48"/>
    </location>
</feature>
<dbReference type="Proteomes" id="UP000477750">
    <property type="component" value="Unassembled WGS sequence"/>
</dbReference>
<feature type="transmembrane region" description="Helical" evidence="5">
    <location>
        <begin position="165"/>
        <end position="185"/>
    </location>
</feature>
<dbReference type="Gene3D" id="1.20.120.350">
    <property type="entry name" value="Voltage-gated potassium channels. Chain C"/>
    <property type="match status" value="1"/>
</dbReference>
<proteinExistence type="predicted"/>
<keyword evidence="4 5" id="KW-0472">Membrane</keyword>
<keyword evidence="3 5" id="KW-1133">Transmembrane helix</keyword>
<comment type="caution">
    <text evidence="6">The sequence shown here is derived from an EMBL/GenBank/DDBJ whole genome shotgun (WGS) entry which is preliminary data.</text>
</comment>
<evidence type="ECO:0000256" key="3">
    <source>
        <dbReference type="ARBA" id="ARBA00022989"/>
    </source>
</evidence>
<evidence type="ECO:0000256" key="4">
    <source>
        <dbReference type="ARBA" id="ARBA00023136"/>
    </source>
</evidence>
<evidence type="ECO:0008006" key="8">
    <source>
        <dbReference type="Google" id="ProtNLM"/>
    </source>
</evidence>
<keyword evidence="7" id="KW-1185">Reference proteome</keyword>
<sequence>MSVLGVVFVLVVLGQATAQGHALETAFSVAAWMLWLVFAGEYALRLYVAPRRGRFLRRTWWQLIFLAVPFLRIVRVAQLARAARAGRVVSSTVRGTRSTGRLLSNRIGWLASVSLIVILGSSQLLHAFSGYERYADALHEAAMGTITGEPLSADDGFARLLEVLLAAYSVVVFATLAAALGAYFLKRGDPPRADRGNGPSGPPRRG</sequence>
<evidence type="ECO:0000313" key="6">
    <source>
        <dbReference type="EMBL" id="MQM26874.1"/>
    </source>
</evidence>
<dbReference type="AlphaFoldDB" id="A0A6L5GB29"/>
<reference evidence="6 7" key="1">
    <citation type="submission" date="2019-10" db="EMBL/GenBank/DDBJ databases">
        <title>Glycomyces albidus sp. nov., a novel actinomycete isolated from rhizosphere soil of wheat (Triticum aestivum L.).</title>
        <authorList>
            <person name="Qian L."/>
        </authorList>
    </citation>
    <scope>NUCLEOTIDE SEQUENCE [LARGE SCALE GENOMIC DNA]</scope>
    <source>
        <strain evidence="6 7">NEAU-7082</strain>
    </source>
</reference>
<protein>
    <recommendedName>
        <fullName evidence="8">Voltage-gated potassium channel</fullName>
    </recommendedName>
</protein>
<accession>A0A6L5GB29</accession>
<dbReference type="SUPFAM" id="SSF81324">
    <property type="entry name" value="Voltage-gated potassium channels"/>
    <property type="match status" value="1"/>
</dbReference>
<evidence type="ECO:0000256" key="5">
    <source>
        <dbReference type="SAM" id="Phobius"/>
    </source>
</evidence>
<organism evidence="6 7">
    <name type="scientific">Glycomyces albidus</name>
    <dbReference type="NCBI Taxonomy" id="2656774"/>
    <lineage>
        <taxon>Bacteria</taxon>
        <taxon>Bacillati</taxon>
        <taxon>Actinomycetota</taxon>
        <taxon>Actinomycetes</taxon>
        <taxon>Glycomycetales</taxon>
        <taxon>Glycomycetaceae</taxon>
        <taxon>Glycomyces</taxon>
    </lineage>
</organism>
<comment type="subcellular location">
    <subcellularLocation>
        <location evidence="1">Membrane</location>
        <topology evidence="1">Multi-pass membrane protein</topology>
    </subcellularLocation>
</comment>
<keyword evidence="2 5" id="KW-0812">Transmembrane</keyword>
<dbReference type="InterPro" id="IPR027359">
    <property type="entry name" value="Volt_channel_dom_sf"/>
</dbReference>
<evidence type="ECO:0000256" key="2">
    <source>
        <dbReference type="ARBA" id="ARBA00022692"/>
    </source>
</evidence>
<evidence type="ECO:0000256" key="1">
    <source>
        <dbReference type="ARBA" id="ARBA00004141"/>
    </source>
</evidence>
<evidence type="ECO:0000313" key="7">
    <source>
        <dbReference type="Proteomes" id="UP000477750"/>
    </source>
</evidence>
<gene>
    <name evidence="6" type="ORF">GFD30_15030</name>
</gene>
<feature type="transmembrane region" description="Helical" evidence="5">
    <location>
        <begin position="107"/>
        <end position="128"/>
    </location>
</feature>
<dbReference type="EMBL" id="WIAO01000018">
    <property type="protein sequence ID" value="MQM26874.1"/>
    <property type="molecule type" value="Genomic_DNA"/>
</dbReference>
<dbReference type="GO" id="GO:0016020">
    <property type="term" value="C:membrane"/>
    <property type="evidence" value="ECO:0007669"/>
    <property type="project" value="UniProtKB-SubCell"/>
</dbReference>